<protein>
    <submittedName>
        <fullName evidence="1">Uncharacterized protein</fullName>
    </submittedName>
</protein>
<proteinExistence type="predicted"/>
<reference evidence="1" key="1">
    <citation type="submission" date="2021-11" db="EMBL/GenBank/DDBJ databases">
        <authorList>
            <consortium name="Genoscope - CEA"/>
            <person name="William W."/>
        </authorList>
    </citation>
    <scope>NUCLEOTIDE SEQUENCE</scope>
</reference>
<organism evidence="1 2">
    <name type="scientific">Pelagomonas calceolata</name>
    <dbReference type="NCBI Taxonomy" id="35677"/>
    <lineage>
        <taxon>Eukaryota</taxon>
        <taxon>Sar</taxon>
        <taxon>Stramenopiles</taxon>
        <taxon>Ochrophyta</taxon>
        <taxon>Pelagophyceae</taxon>
        <taxon>Pelagomonadales</taxon>
        <taxon>Pelagomonadaceae</taxon>
        <taxon>Pelagomonas</taxon>
    </lineage>
</organism>
<dbReference type="EMBL" id="CAKKNE010000003">
    <property type="protein sequence ID" value="CAH0370750.1"/>
    <property type="molecule type" value="Genomic_DNA"/>
</dbReference>
<evidence type="ECO:0000313" key="2">
    <source>
        <dbReference type="Proteomes" id="UP000789595"/>
    </source>
</evidence>
<evidence type="ECO:0000313" key="1">
    <source>
        <dbReference type="EMBL" id="CAH0370750.1"/>
    </source>
</evidence>
<dbReference type="Proteomes" id="UP000789595">
    <property type="component" value="Unassembled WGS sequence"/>
</dbReference>
<name>A0A8J2WY87_9STRA</name>
<keyword evidence="2" id="KW-1185">Reference proteome</keyword>
<gene>
    <name evidence="1" type="ORF">PECAL_3P06520</name>
</gene>
<sequence length="271" mass="29107">MAWRRFAAAGLVPGSLVGWELFAYGKQRQKFDDAKKTRPKPLVEGSTAWLIERDARTLDLVCVRHKALDRGPAAALADAAARVDEAYPYDGVGVVVVERDGVSRVLRADLNGTVTATPLASLLRDHAAFAEVALVPLVWNEDDREAIATPARRFFAEALLRCGSGGAPRFAPWAALRDARVAPLLLPRASWPRLPRAAPLDARLRDAVSPGATLALEALAACDVVRTDYVDGCASVPADLLTGRVPLRRGARYAPERRVDVVVGNAASSDT</sequence>
<dbReference type="AlphaFoldDB" id="A0A8J2WY87"/>
<comment type="caution">
    <text evidence="1">The sequence shown here is derived from an EMBL/GenBank/DDBJ whole genome shotgun (WGS) entry which is preliminary data.</text>
</comment>
<accession>A0A8J2WY87</accession>